<feature type="non-terminal residue" evidence="2">
    <location>
        <position position="1"/>
    </location>
</feature>
<dbReference type="Pfam" id="PF13185">
    <property type="entry name" value="GAF_2"/>
    <property type="match status" value="1"/>
</dbReference>
<dbReference type="AlphaFoldDB" id="X0UWD0"/>
<sequence>LQEIDEQGRELEALNRLGSVVTSSLFDLDKVLDEVGVLVDQMITVEAGAIYLREENGLAVKKSFGTKASRIEPFKVKNIEGICGYVMSRGESVLVRDASQNPHVSSMVKYFEGTKARSILCVPMVVGGEVIGAIHMWNKRSGSFNAHDNKVMKSVASSLATAIASSRLHQMCQRLTTGEVPACGTL</sequence>
<evidence type="ECO:0000313" key="2">
    <source>
        <dbReference type="EMBL" id="GAG10050.1"/>
    </source>
</evidence>
<protein>
    <recommendedName>
        <fullName evidence="1">GAF domain-containing protein</fullName>
    </recommendedName>
</protein>
<organism evidence="2">
    <name type="scientific">marine sediment metagenome</name>
    <dbReference type="NCBI Taxonomy" id="412755"/>
    <lineage>
        <taxon>unclassified sequences</taxon>
        <taxon>metagenomes</taxon>
        <taxon>ecological metagenomes</taxon>
    </lineage>
</organism>
<accession>X0UWD0</accession>
<name>X0UWD0_9ZZZZ</name>
<dbReference type="SMART" id="SM00065">
    <property type="entry name" value="GAF"/>
    <property type="match status" value="1"/>
</dbReference>
<comment type="caution">
    <text evidence="2">The sequence shown here is derived from an EMBL/GenBank/DDBJ whole genome shotgun (WGS) entry which is preliminary data.</text>
</comment>
<dbReference type="Gene3D" id="3.30.450.40">
    <property type="match status" value="1"/>
</dbReference>
<dbReference type="EMBL" id="BARS01028572">
    <property type="protein sequence ID" value="GAG10050.1"/>
    <property type="molecule type" value="Genomic_DNA"/>
</dbReference>
<dbReference type="InterPro" id="IPR029016">
    <property type="entry name" value="GAF-like_dom_sf"/>
</dbReference>
<gene>
    <name evidence="2" type="ORF">S01H1_44769</name>
</gene>
<feature type="domain" description="GAF" evidence="1">
    <location>
        <begin position="27"/>
        <end position="173"/>
    </location>
</feature>
<evidence type="ECO:0000259" key="1">
    <source>
        <dbReference type="SMART" id="SM00065"/>
    </source>
</evidence>
<reference evidence="2" key="1">
    <citation type="journal article" date="2014" name="Front. Microbiol.">
        <title>High frequency of phylogenetically diverse reductive dehalogenase-homologous genes in deep subseafloor sedimentary metagenomes.</title>
        <authorList>
            <person name="Kawai M."/>
            <person name="Futagami T."/>
            <person name="Toyoda A."/>
            <person name="Takaki Y."/>
            <person name="Nishi S."/>
            <person name="Hori S."/>
            <person name="Arai W."/>
            <person name="Tsubouchi T."/>
            <person name="Morono Y."/>
            <person name="Uchiyama I."/>
            <person name="Ito T."/>
            <person name="Fujiyama A."/>
            <person name="Inagaki F."/>
            <person name="Takami H."/>
        </authorList>
    </citation>
    <scope>NUCLEOTIDE SEQUENCE</scope>
    <source>
        <strain evidence="2">Expedition CK06-06</strain>
    </source>
</reference>
<proteinExistence type="predicted"/>
<dbReference type="SUPFAM" id="SSF55781">
    <property type="entry name" value="GAF domain-like"/>
    <property type="match status" value="1"/>
</dbReference>
<dbReference type="InterPro" id="IPR003018">
    <property type="entry name" value="GAF"/>
</dbReference>